<name>A0A1F5AXV3_9BACT</name>
<accession>A0A1F5AXV3</accession>
<evidence type="ECO:0000313" key="2">
    <source>
        <dbReference type="Proteomes" id="UP000176639"/>
    </source>
</evidence>
<organism evidence="1 2">
    <name type="scientific">Candidatus Azambacteria bacterium RBG_16_47_10</name>
    <dbReference type="NCBI Taxonomy" id="1797292"/>
    <lineage>
        <taxon>Bacteria</taxon>
        <taxon>Candidatus Azamiibacteriota</taxon>
    </lineage>
</organism>
<dbReference type="AlphaFoldDB" id="A0A1F5AXV3"/>
<dbReference type="Proteomes" id="UP000176639">
    <property type="component" value="Unassembled WGS sequence"/>
</dbReference>
<dbReference type="EMBL" id="MEYI01000048">
    <property type="protein sequence ID" value="OGD23222.1"/>
    <property type="molecule type" value="Genomic_DNA"/>
</dbReference>
<gene>
    <name evidence="1" type="ORF">A2Z10_03760</name>
</gene>
<evidence type="ECO:0000313" key="1">
    <source>
        <dbReference type="EMBL" id="OGD23222.1"/>
    </source>
</evidence>
<sequence length="97" mass="11122">MRIFFIIAACVAIVVFFSYDRLGELTEVFSSRENNSMSDTVRATEVFDEKKDASTLFPNGDISTDTEERLDQSIKSVEDEIRRTEEFLQKKQGDSAR</sequence>
<comment type="caution">
    <text evidence="1">The sequence shown here is derived from an EMBL/GenBank/DDBJ whole genome shotgun (WGS) entry which is preliminary data.</text>
</comment>
<protein>
    <submittedName>
        <fullName evidence="1">Uncharacterized protein</fullName>
    </submittedName>
</protein>
<reference evidence="1 2" key="1">
    <citation type="journal article" date="2016" name="Nat. Commun.">
        <title>Thousands of microbial genomes shed light on interconnected biogeochemical processes in an aquifer system.</title>
        <authorList>
            <person name="Anantharaman K."/>
            <person name="Brown C.T."/>
            <person name="Hug L.A."/>
            <person name="Sharon I."/>
            <person name="Castelle C.J."/>
            <person name="Probst A.J."/>
            <person name="Thomas B.C."/>
            <person name="Singh A."/>
            <person name="Wilkins M.J."/>
            <person name="Karaoz U."/>
            <person name="Brodie E.L."/>
            <person name="Williams K.H."/>
            <person name="Hubbard S.S."/>
            <person name="Banfield J.F."/>
        </authorList>
    </citation>
    <scope>NUCLEOTIDE SEQUENCE [LARGE SCALE GENOMIC DNA]</scope>
</reference>
<proteinExistence type="predicted"/>